<sequence length="238" mass="28348">MNSIKCERRIYDYKLNTHAHSYAQLILPIHGMLYIETNYKKLTLKDEHLFFLPPDCEHSFRADKSNEFLVLDISNNMLNKYDMEKMVGGREVLFDDKWKAIRYLLLNEADNKKSSSSINNLFLYCYHFIEDGSMADSIKYINEHFTEDIDLKKLAAIEHYNISYYSEWFKNKMKVSPVEYIQNLRVKKSKELLLSTNLTILQISQMVGYEHNSSFTRVFKYLEKISPTEFRRKNQKIS</sequence>
<accession>A0ABN1J6A2</accession>
<protein>
    <submittedName>
        <fullName evidence="5">AraC family transcriptional regulator</fullName>
    </submittedName>
</protein>
<dbReference type="SMART" id="SM00342">
    <property type="entry name" value="HTH_ARAC"/>
    <property type="match status" value="1"/>
</dbReference>
<dbReference type="InterPro" id="IPR011051">
    <property type="entry name" value="RmlC_Cupin_sf"/>
</dbReference>
<keyword evidence="6" id="KW-1185">Reference proteome</keyword>
<evidence type="ECO:0000256" key="1">
    <source>
        <dbReference type="ARBA" id="ARBA00023015"/>
    </source>
</evidence>
<dbReference type="PANTHER" id="PTHR43280:SF26">
    <property type="entry name" value="ARAC-FAMILY TRANSCRIPTIONAL REGULATOR"/>
    <property type="match status" value="1"/>
</dbReference>
<dbReference type="Gene3D" id="2.60.120.10">
    <property type="entry name" value="Jelly Rolls"/>
    <property type="match status" value="1"/>
</dbReference>
<dbReference type="Pfam" id="PF12833">
    <property type="entry name" value="HTH_18"/>
    <property type="match status" value="1"/>
</dbReference>
<dbReference type="InterPro" id="IPR014710">
    <property type="entry name" value="RmlC-like_jellyroll"/>
</dbReference>
<dbReference type="InterPro" id="IPR003313">
    <property type="entry name" value="AraC-bd"/>
</dbReference>
<reference evidence="5 6" key="1">
    <citation type="journal article" date="2019" name="Int. J. Syst. Evol. Microbiol.">
        <title>The Global Catalogue of Microorganisms (GCM) 10K type strain sequencing project: providing services to taxonomists for standard genome sequencing and annotation.</title>
        <authorList>
            <consortium name="The Broad Institute Genomics Platform"/>
            <consortium name="The Broad Institute Genome Sequencing Center for Infectious Disease"/>
            <person name="Wu L."/>
            <person name="Ma J."/>
        </authorList>
    </citation>
    <scope>NUCLEOTIDE SEQUENCE [LARGE SCALE GENOMIC DNA]</scope>
    <source>
        <strain evidence="5 6">JCM 1405</strain>
    </source>
</reference>
<dbReference type="PANTHER" id="PTHR43280">
    <property type="entry name" value="ARAC-FAMILY TRANSCRIPTIONAL REGULATOR"/>
    <property type="match status" value="1"/>
</dbReference>
<feature type="domain" description="HTH araC/xylS-type" evidence="4">
    <location>
        <begin position="135"/>
        <end position="233"/>
    </location>
</feature>
<organism evidence="5 6">
    <name type="scientific">Clostridium malenominatum</name>
    <dbReference type="NCBI Taxonomy" id="1539"/>
    <lineage>
        <taxon>Bacteria</taxon>
        <taxon>Bacillati</taxon>
        <taxon>Bacillota</taxon>
        <taxon>Clostridia</taxon>
        <taxon>Eubacteriales</taxon>
        <taxon>Clostridiaceae</taxon>
        <taxon>Clostridium</taxon>
    </lineage>
</organism>
<evidence type="ECO:0000256" key="2">
    <source>
        <dbReference type="ARBA" id="ARBA00023125"/>
    </source>
</evidence>
<name>A0ABN1J6A2_9CLOT</name>
<keyword evidence="3" id="KW-0804">Transcription</keyword>
<dbReference type="EMBL" id="BAAACF010000012">
    <property type="protein sequence ID" value="GAA0730112.1"/>
    <property type="molecule type" value="Genomic_DNA"/>
</dbReference>
<evidence type="ECO:0000313" key="5">
    <source>
        <dbReference type="EMBL" id="GAA0730112.1"/>
    </source>
</evidence>
<dbReference type="InterPro" id="IPR009057">
    <property type="entry name" value="Homeodomain-like_sf"/>
</dbReference>
<keyword evidence="2" id="KW-0238">DNA-binding</keyword>
<dbReference type="InterPro" id="IPR018062">
    <property type="entry name" value="HTH_AraC-typ_CS"/>
</dbReference>
<dbReference type="Pfam" id="PF02311">
    <property type="entry name" value="AraC_binding"/>
    <property type="match status" value="1"/>
</dbReference>
<keyword evidence="1" id="KW-0805">Transcription regulation</keyword>
<comment type="caution">
    <text evidence="5">The sequence shown here is derived from an EMBL/GenBank/DDBJ whole genome shotgun (WGS) entry which is preliminary data.</text>
</comment>
<evidence type="ECO:0000256" key="3">
    <source>
        <dbReference type="ARBA" id="ARBA00023163"/>
    </source>
</evidence>
<dbReference type="SUPFAM" id="SSF46689">
    <property type="entry name" value="Homeodomain-like"/>
    <property type="match status" value="2"/>
</dbReference>
<evidence type="ECO:0000313" key="6">
    <source>
        <dbReference type="Proteomes" id="UP001500339"/>
    </source>
</evidence>
<dbReference type="InterPro" id="IPR018060">
    <property type="entry name" value="HTH_AraC"/>
</dbReference>
<gene>
    <name evidence="5" type="ORF">GCM10008905_30990</name>
</gene>
<dbReference type="Proteomes" id="UP001500339">
    <property type="component" value="Unassembled WGS sequence"/>
</dbReference>
<dbReference type="PROSITE" id="PS01124">
    <property type="entry name" value="HTH_ARAC_FAMILY_2"/>
    <property type="match status" value="1"/>
</dbReference>
<dbReference type="PROSITE" id="PS00041">
    <property type="entry name" value="HTH_ARAC_FAMILY_1"/>
    <property type="match status" value="1"/>
</dbReference>
<proteinExistence type="predicted"/>
<dbReference type="SUPFAM" id="SSF51182">
    <property type="entry name" value="RmlC-like cupins"/>
    <property type="match status" value="1"/>
</dbReference>
<evidence type="ECO:0000259" key="4">
    <source>
        <dbReference type="PROSITE" id="PS01124"/>
    </source>
</evidence>
<dbReference type="Gene3D" id="1.10.10.60">
    <property type="entry name" value="Homeodomain-like"/>
    <property type="match status" value="2"/>
</dbReference>